<dbReference type="InterPro" id="IPR029479">
    <property type="entry name" value="Nitroreductase"/>
</dbReference>
<dbReference type="GO" id="GO:0016491">
    <property type="term" value="F:oxidoreductase activity"/>
    <property type="evidence" value="ECO:0007669"/>
    <property type="project" value="InterPro"/>
</dbReference>
<reference evidence="3" key="1">
    <citation type="submission" date="2020-05" db="EMBL/GenBank/DDBJ databases">
        <authorList>
            <person name="Chiriac C."/>
            <person name="Salcher M."/>
            <person name="Ghai R."/>
            <person name="Kavagutti S V."/>
        </authorList>
    </citation>
    <scope>NUCLEOTIDE SEQUENCE</scope>
</reference>
<dbReference type="SUPFAM" id="SSF55469">
    <property type="entry name" value="FMN-dependent nitroreductase-like"/>
    <property type="match status" value="1"/>
</dbReference>
<dbReference type="Pfam" id="PF00881">
    <property type="entry name" value="Nitroreductase"/>
    <property type="match status" value="1"/>
</dbReference>
<organism evidence="3">
    <name type="scientific">freshwater metagenome</name>
    <dbReference type="NCBI Taxonomy" id="449393"/>
    <lineage>
        <taxon>unclassified sequences</taxon>
        <taxon>metagenomes</taxon>
        <taxon>ecological metagenomes</taxon>
    </lineage>
</organism>
<dbReference type="Gene3D" id="3.40.109.10">
    <property type="entry name" value="NADH Oxidase"/>
    <property type="match status" value="1"/>
</dbReference>
<dbReference type="EMBL" id="CAEZYY010000001">
    <property type="protein sequence ID" value="CAB4738210.1"/>
    <property type="molecule type" value="Genomic_DNA"/>
</dbReference>
<dbReference type="AlphaFoldDB" id="A0A6J7PLV5"/>
<sequence length="108" mass="11501">MGDAPVLVIACNAAGARTDGQNGMVGASMMGNILPAMWSFMLAARARGLGTAWTTLHLIQEQAVAEILGIPFDTVQQTCLSPLAFTKGTDFKVAARPDPDTVIHWDTW</sequence>
<dbReference type="EMBL" id="CAFBON010000248">
    <property type="protein sequence ID" value="CAB5004389.1"/>
    <property type="molecule type" value="Genomic_DNA"/>
</dbReference>
<feature type="domain" description="Nitroreductase" evidence="1">
    <location>
        <begin position="1"/>
        <end position="73"/>
    </location>
</feature>
<evidence type="ECO:0000313" key="2">
    <source>
        <dbReference type="EMBL" id="CAB4738210.1"/>
    </source>
</evidence>
<evidence type="ECO:0000313" key="3">
    <source>
        <dbReference type="EMBL" id="CAB5004389.1"/>
    </source>
</evidence>
<dbReference type="InterPro" id="IPR000415">
    <property type="entry name" value="Nitroreductase-like"/>
</dbReference>
<accession>A0A6J7PLV5</accession>
<protein>
    <submittedName>
        <fullName evidence="3">Unannotated protein</fullName>
    </submittedName>
</protein>
<gene>
    <name evidence="2" type="ORF">UFOPK2806_00195</name>
    <name evidence="3" type="ORF">UFOPK3954_01948</name>
</gene>
<evidence type="ECO:0000259" key="1">
    <source>
        <dbReference type="Pfam" id="PF00881"/>
    </source>
</evidence>
<name>A0A6J7PLV5_9ZZZZ</name>
<proteinExistence type="predicted"/>